<gene>
    <name evidence="1" type="ORF">OPV22_027894</name>
</gene>
<comment type="caution">
    <text evidence="1">The sequence shown here is derived from an EMBL/GenBank/DDBJ whole genome shotgun (WGS) entry which is preliminary data.</text>
</comment>
<keyword evidence="2" id="KW-1185">Reference proteome</keyword>
<name>A0AAV8P5V1_ENSVE</name>
<proteinExistence type="predicted"/>
<evidence type="ECO:0000313" key="1">
    <source>
        <dbReference type="EMBL" id="KAJ8465342.1"/>
    </source>
</evidence>
<organism evidence="1 2">
    <name type="scientific">Ensete ventricosum</name>
    <name type="common">Abyssinian banana</name>
    <name type="synonym">Musa ensete</name>
    <dbReference type="NCBI Taxonomy" id="4639"/>
    <lineage>
        <taxon>Eukaryota</taxon>
        <taxon>Viridiplantae</taxon>
        <taxon>Streptophyta</taxon>
        <taxon>Embryophyta</taxon>
        <taxon>Tracheophyta</taxon>
        <taxon>Spermatophyta</taxon>
        <taxon>Magnoliopsida</taxon>
        <taxon>Liliopsida</taxon>
        <taxon>Zingiberales</taxon>
        <taxon>Musaceae</taxon>
        <taxon>Ensete</taxon>
    </lineage>
</organism>
<dbReference type="EMBL" id="JAQQAF010000008">
    <property type="protein sequence ID" value="KAJ8465342.1"/>
    <property type="molecule type" value="Genomic_DNA"/>
</dbReference>
<dbReference type="AlphaFoldDB" id="A0AAV8P5V1"/>
<reference evidence="1 2" key="1">
    <citation type="submission" date="2022-12" db="EMBL/GenBank/DDBJ databases">
        <title>Chromosome-scale assembly of the Ensete ventricosum genome.</title>
        <authorList>
            <person name="Dussert Y."/>
            <person name="Stocks J."/>
            <person name="Wendawek A."/>
            <person name="Woldeyes F."/>
            <person name="Nichols R.A."/>
            <person name="Borrell J.S."/>
        </authorList>
    </citation>
    <scope>NUCLEOTIDE SEQUENCE [LARGE SCALE GENOMIC DNA]</scope>
    <source>
        <strain evidence="2">cv. Maze</strain>
        <tissue evidence="1">Seeds</tissue>
    </source>
</reference>
<dbReference type="Proteomes" id="UP001222027">
    <property type="component" value="Unassembled WGS sequence"/>
</dbReference>
<evidence type="ECO:0000313" key="2">
    <source>
        <dbReference type="Proteomes" id="UP001222027"/>
    </source>
</evidence>
<sequence>MPSLLGLKGAPLSTTLVPRKCSPTLCSGYLRATSNHRFFYKLTILFQAEYLIGVMQPFLCFLAADAPFVKLSPSFYDLKFLQL</sequence>
<accession>A0AAV8P5V1</accession>
<protein>
    <submittedName>
        <fullName evidence="1">Uncharacterized protein</fullName>
    </submittedName>
</protein>